<dbReference type="AlphaFoldDB" id="A0AAV5F1R7"/>
<keyword evidence="2" id="KW-1185">Reference proteome</keyword>
<reference evidence="1" key="2">
    <citation type="submission" date="2021-12" db="EMBL/GenBank/DDBJ databases">
        <title>Resequencing data analysis of finger millet.</title>
        <authorList>
            <person name="Hatakeyama M."/>
            <person name="Aluri S."/>
            <person name="Balachadran M.T."/>
            <person name="Sivarajan S.R."/>
            <person name="Poveda L."/>
            <person name="Shimizu-Inatsugi R."/>
            <person name="Schlapbach R."/>
            <person name="Sreeman S.M."/>
            <person name="Shimizu K.K."/>
        </authorList>
    </citation>
    <scope>NUCLEOTIDE SEQUENCE</scope>
</reference>
<protein>
    <submittedName>
        <fullName evidence="1">Uncharacterized protein</fullName>
    </submittedName>
</protein>
<organism evidence="1 2">
    <name type="scientific">Eleusine coracana subsp. coracana</name>
    <dbReference type="NCBI Taxonomy" id="191504"/>
    <lineage>
        <taxon>Eukaryota</taxon>
        <taxon>Viridiplantae</taxon>
        <taxon>Streptophyta</taxon>
        <taxon>Embryophyta</taxon>
        <taxon>Tracheophyta</taxon>
        <taxon>Spermatophyta</taxon>
        <taxon>Magnoliopsida</taxon>
        <taxon>Liliopsida</taxon>
        <taxon>Poales</taxon>
        <taxon>Poaceae</taxon>
        <taxon>PACMAD clade</taxon>
        <taxon>Chloridoideae</taxon>
        <taxon>Cynodonteae</taxon>
        <taxon>Eleusininae</taxon>
        <taxon>Eleusine</taxon>
    </lineage>
</organism>
<dbReference type="Proteomes" id="UP001054889">
    <property type="component" value="Unassembled WGS sequence"/>
</dbReference>
<gene>
    <name evidence="1" type="primary">gb16283</name>
    <name evidence="1" type="ORF">PR202_gb16283</name>
</gene>
<comment type="caution">
    <text evidence="1">The sequence shown here is derived from an EMBL/GenBank/DDBJ whole genome shotgun (WGS) entry which is preliminary data.</text>
</comment>
<dbReference type="EMBL" id="BQKI01000080">
    <property type="protein sequence ID" value="GJN28186.1"/>
    <property type="molecule type" value="Genomic_DNA"/>
</dbReference>
<accession>A0AAV5F1R7</accession>
<sequence>MARSSSAAARSSTRQAEVEIAAQDRLPFQRKVNTVVTSSSFPLYHPKSVDMVVTINKQVYLNSDVQTSMSNLTPSSM</sequence>
<name>A0AAV5F1R7_ELECO</name>
<evidence type="ECO:0000313" key="2">
    <source>
        <dbReference type="Proteomes" id="UP001054889"/>
    </source>
</evidence>
<proteinExistence type="predicted"/>
<reference evidence="1" key="1">
    <citation type="journal article" date="2018" name="DNA Res.">
        <title>Multiple hybrid de novo genome assembly of finger millet, an orphan allotetraploid crop.</title>
        <authorList>
            <person name="Hatakeyama M."/>
            <person name="Aluri S."/>
            <person name="Balachadran M.T."/>
            <person name="Sivarajan S.R."/>
            <person name="Patrignani A."/>
            <person name="Gruter S."/>
            <person name="Poveda L."/>
            <person name="Shimizu-Inatsugi R."/>
            <person name="Baeten J."/>
            <person name="Francoijs K.J."/>
            <person name="Nataraja K.N."/>
            <person name="Reddy Y.A.N."/>
            <person name="Phadnis S."/>
            <person name="Ravikumar R.L."/>
            <person name="Schlapbach R."/>
            <person name="Sreeman S.M."/>
            <person name="Shimizu K.K."/>
        </authorList>
    </citation>
    <scope>NUCLEOTIDE SEQUENCE</scope>
</reference>
<evidence type="ECO:0000313" key="1">
    <source>
        <dbReference type="EMBL" id="GJN28186.1"/>
    </source>
</evidence>